<feature type="transmembrane region" description="Helical" evidence="1">
    <location>
        <begin position="41"/>
        <end position="61"/>
    </location>
</feature>
<gene>
    <name evidence="2" type="ORF">GD627_09630</name>
</gene>
<feature type="transmembrane region" description="Helical" evidence="1">
    <location>
        <begin position="73"/>
        <end position="96"/>
    </location>
</feature>
<protein>
    <submittedName>
        <fullName evidence="2">Uncharacterized protein</fullName>
    </submittedName>
</protein>
<organism evidence="2 3">
    <name type="scientific">Arthrobacter yangruifuii</name>
    <dbReference type="NCBI Taxonomy" id="2606616"/>
    <lineage>
        <taxon>Bacteria</taxon>
        <taxon>Bacillati</taxon>
        <taxon>Actinomycetota</taxon>
        <taxon>Actinomycetes</taxon>
        <taxon>Micrococcales</taxon>
        <taxon>Micrococcaceae</taxon>
        <taxon>Arthrobacter</taxon>
    </lineage>
</organism>
<dbReference type="AlphaFoldDB" id="A0A5N6MHQ7"/>
<dbReference type="EMBL" id="VTFX01000004">
    <property type="protein sequence ID" value="KAD3633090.1"/>
    <property type="molecule type" value="Genomic_DNA"/>
</dbReference>
<dbReference type="Proteomes" id="UP000326852">
    <property type="component" value="Unassembled WGS sequence"/>
</dbReference>
<keyword evidence="1" id="KW-1133">Transmembrane helix</keyword>
<name>A0A5N6MHQ7_9MICC</name>
<keyword evidence="1" id="KW-0812">Transmembrane</keyword>
<accession>A0A5N6MHQ7</accession>
<feature type="transmembrane region" description="Helical" evidence="1">
    <location>
        <begin position="116"/>
        <end position="140"/>
    </location>
</feature>
<sequence>MDTNALPQAPANARSILLPYTLVLVTAMLLIQIGIALNDGAVGLLAGILTAAVAAGTAAWMWRSYRRLIRVRFGFAVAHAIAFVTVTTSFNLHAAFLVFAAGSGTEAADILLGSPWFGATVLMSAAWGMGLLVHLAGSVLGRGWED</sequence>
<keyword evidence="3" id="KW-1185">Reference proteome</keyword>
<dbReference type="RefSeq" id="WP_152272311.1">
    <property type="nucleotide sequence ID" value="NZ_VTFX01000004.1"/>
</dbReference>
<comment type="caution">
    <text evidence="2">The sequence shown here is derived from an EMBL/GenBank/DDBJ whole genome shotgun (WGS) entry which is preliminary data.</text>
</comment>
<evidence type="ECO:0000313" key="2">
    <source>
        <dbReference type="EMBL" id="KAD3633090.1"/>
    </source>
</evidence>
<reference evidence="2 3" key="1">
    <citation type="submission" date="2019-08" db="EMBL/GenBank/DDBJ databases">
        <title>Arthrobacter sp. nov., isolated from plateau pika and Tibetan wild ass.</title>
        <authorList>
            <person name="Ge Y."/>
        </authorList>
    </citation>
    <scope>NUCLEOTIDE SEQUENCE [LARGE SCALE GENOMIC DNA]</scope>
    <source>
        <strain evidence="2 3">785</strain>
    </source>
</reference>
<proteinExistence type="predicted"/>
<feature type="transmembrane region" description="Helical" evidence="1">
    <location>
        <begin position="16"/>
        <end position="35"/>
    </location>
</feature>
<keyword evidence="1" id="KW-0472">Membrane</keyword>
<evidence type="ECO:0000256" key="1">
    <source>
        <dbReference type="SAM" id="Phobius"/>
    </source>
</evidence>
<evidence type="ECO:0000313" key="3">
    <source>
        <dbReference type="Proteomes" id="UP000326852"/>
    </source>
</evidence>